<organism evidence="1 2">
    <name type="scientific">Dothistroma septosporum (strain NZE10 / CBS 128990)</name>
    <name type="common">Red band needle blight fungus</name>
    <name type="synonym">Mycosphaerella pini</name>
    <dbReference type="NCBI Taxonomy" id="675120"/>
    <lineage>
        <taxon>Eukaryota</taxon>
        <taxon>Fungi</taxon>
        <taxon>Dikarya</taxon>
        <taxon>Ascomycota</taxon>
        <taxon>Pezizomycotina</taxon>
        <taxon>Dothideomycetes</taxon>
        <taxon>Dothideomycetidae</taxon>
        <taxon>Mycosphaerellales</taxon>
        <taxon>Mycosphaerellaceae</taxon>
        <taxon>Dothistroma</taxon>
    </lineage>
</organism>
<evidence type="ECO:0000313" key="2">
    <source>
        <dbReference type="Proteomes" id="UP000016933"/>
    </source>
</evidence>
<accession>N1PY68</accession>
<dbReference type="eggNOG" id="ENOG502RQ84">
    <property type="taxonomic scope" value="Eukaryota"/>
</dbReference>
<evidence type="ECO:0000313" key="1">
    <source>
        <dbReference type="EMBL" id="EME48382.1"/>
    </source>
</evidence>
<dbReference type="HOGENOM" id="CLU_1796420_0_0_1"/>
<dbReference type="Proteomes" id="UP000016933">
    <property type="component" value="Unassembled WGS sequence"/>
</dbReference>
<sequence length="144" mass="15938">MCRTLTVCCQRTVNKNISISDHHLTFSDLKIPCIKPGTATCHSGEAELKDFQNPPTTCAGSAANHAIQSEICETMCHASLREYGKSLHRMNTAGPEKKGWWATWFGKRVGGGKKESSDQGVFVVTRDPEDQPFRLEESRVKLDG</sequence>
<protein>
    <submittedName>
        <fullName evidence="1">Uncharacterized protein</fullName>
    </submittedName>
</protein>
<reference evidence="2" key="1">
    <citation type="journal article" date="2012" name="PLoS Genet.">
        <title>The genomes of the fungal plant pathogens Cladosporium fulvum and Dothistroma septosporum reveal adaptation to different hosts and lifestyles but also signatures of common ancestry.</title>
        <authorList>
            <person name="de Wit P.J.G.M."/>
            <person name="van der Burgt A."/>
            <person name="Oekmen B."/>
            <person name="Stergiopoulos I."/>
            <person name="Abd-Elsalam K.A."/>
            <person name="Aerts A.L."/>
            <person name="Bahkali A.H."/>
            <person name="Beenen H.G."/>
            <person name="Chettri P."/>
            <person name="Cox M.P."/>
            <person name="Datema E."/>
            <person name="de Vries R.P."/>
            <person name="Dhillon B."/>
            <person name="Ganley A.R."/>
            <person name="Griffiths S.A."/>
            <person name="Guo Y."/>
            <person name="Hamelin R.C."/>
            <person name="Henrissat B."/>
            <person name="Kabir M.S."/>
            <person name="Jashni M.K."/>
            <person name="Kema G."/>
            <person name="Klaubauf S."/>
            <person name="Lapidus A."/>
            <person name="Levasseur A."/>
            <person name="Lindquist E."/>
            <person name="Mehrabi R."/>
            <person name="Ohm R.A."/>
            <person name="Owen T.J."/>
            <person name="Salamov A."/>
            <person name="Schwelm A."/>
            <person name="Schijlen E."/>
            <person name="Sun H."/>
            <person name="van den Burg H.A."/>
            <person name="van Ham R.C.H.J."/>
            <person name="Zhang S."/>
            <person name="Goodwin S.B."/>
            <person name="Grigoriev I.V."/>
            <person name="Collemare J."/>
            <person name="Bradshaw R.E."/>
        </authorList>
    </citation>
    <scope>NUCLEOTIDE SEQUENCE [LARGE SCALE GENOMIC DNA]</scope>
    <source>
        <strain evidence="2">NZE10 / CBS 128990</strain>
    </source>
</reference>
<name>N1PY68_DOTSN</name>
<dbReference type="OMA" id="QNPPTTC"/>
<dbReference type="EMBL" id="KB446535">
    <property type="protein sequence ID" value="EME48382.1"/>
    <property type="molecule type" value="Genomic_DNA"/>
</dbReference>
<dbReference type="AlphaFoldDB" id="N1PY68"/>
<gene>
    <name evidence="1" type="ORF">DOTSEDRAFT_18919</name>
</gene>
<keyword evidence="2" id="KW-1185">Reference proteome</keyword>
<dbReference type="OrthoDB" id="3623508at2759"/>
<proteinExistence type="predicted"/>
<reference evidence="1 2" key="2">
    <citation type="journal article" date="2012" name="PLoS Pathog.">
        <title>Diverse lifestyles and strategies of plant pathogenesis encoded in the genomes of eighteen Dothideomycetes fungi.</title>
        <authorList>
            <person name="Ohm R.A."/>
            <person name="Feau N."/>
            <person name="Henrissat B."/>
            <person name="Schoch C.L."/>
            <person name="Horwitz B.A."/>
            <person name="Barry K.W."/>
            <person name="Condon B.J."/>
            <person name="Copeland A.C."/>
            <person name="Dhillon B."/>
            <person name="Glaser F."/>
            <person name="Hesse C.N."/>
            <person name="Kosti I."/>
            <person name="LaButti K."/>
            <person name="Lindquist E.A."/>
            <person name="Lucas S."/>
            <person name="Salamov A.A."/>
            <person name="Bradshaw R.E."/>
            <person name="Ciuffetti L."/>
            <person name="Hamelin R.C."/>
            <person name="Kema G.H.J."/>
            <person name="Lawrence C."/>
            <person name="Scott J.A."/>
            <person name="Spatafora J.W."/>
            <person name="Turgeon B.G."/>
            <person name="de Wit P.J.G.M."/>
            <person name="Zhong S."/>
            <person name="Goodwin S.B."/>
            <person name="Grigoriev I.V."/>
        </authorList>
    </citation>
    <scope>NUCLEOTIDE SEQUENCE [LARGE SCALE GENOMIC DNA]</scope>
    <source>
        <strain evidence="2">NZE10 / CBS 128990</strain>
    </source>
</reference>